<dbReference type="CDD" id="cd00586">
    <property type="entry name" value="4HBT"/>
    <property type="match status" value="1"/>
</dbReference>
<gene>
    <name evidence="3" type="ORF">GH723_00585</name>
</gene>
<protein>
    <recommendedName>
        <fullName evidence="5">Acyl-ACP thioesterase</fullName>
    </recommendedName>
</protein>
<evidence type="ECO:0000259" key="2">
    <source>
        <dbReference type="Pfam" id="PF20791"/>
    </source>
</evidence>
<dbReference type="InterPro" id="IPR029069">
    <property type="entry name" value="HotDog_dom_sf"/>
</dbReference>
<dbReference type="AlphaFoldDB" id="A0A5Q2RKK1"/>
<dbReference type="Proteomes" id="UP000334019">
    <property type="component" value="Chromosome"/>
</dbReference>
<evidence type="ECO:0000259" key="1">
    <source>
        <dbReference type="Pfam" id="PF01643"/>
    </source>
</evidence>
<feature type="domain" description="Acyl-ACP thioesterase-like C-terminal" evidence="2">
    <location>
        <begin position="191"/>
        <end position="250"/>
    </location>
</feature>
<reference evidence="3 4" key="1">
    <citation type="submission" date="2019-11" db="EMBL/GenBank/DDBJ databases">
        <authorList>
            <person name="He Y."/>
        </authorList>
    </citation>
    <scope>NUCLEOTIDE SEQUENCE [LARGE SCALE GENOMIC DNA]</scope>
    <source>
        <strain evidence="3 4">SCSIO 58843</strain>
    </source>
</reference>
<dbReference type="GO" id="GO:0006633">
    <property type="term" value="P:fatty acid biosynthetic process"/>
    <property type="evidence" value="ECO:0007669"/>
    <property type="project" value="InterPro"/>
</dbReference>
<dbReference type="SUPFAM" id="SSF54637">
    <property type="entry name" value="Thioesterase/thiol ester dehydrase-isomerase"/>
    <property type="match status" value="2"/>
</dbReference>
<dbReference type="InterPro" id="IPR002864">
    <property type="entry name" value="Acyl-ACP_thioesterase_NHD"/>
</dbReference>
<dbReference type="Pfam" id="PF01643">
    <property type="entry name" value="Acyl-ACP_TE"/>
    <property type="match status" value="1"/>
</dbReference>
<accession>A0A5Q2RKK1</accession>
<name>A0A5Q2RKK1_9ACTN</name>
<evidence type="ECO:0000313" key="4">
    <source>
        <dbReference type="Proteomes" id="UP000334019"/>
    </source>
</evidence>
<dbReference type="GO" id="GO:0016790">
    <property type="term" value="F:thiolester hydrolase activity"/>
    <property type="evidence" value="ECO:0007669"/>
    <property type="project" value="InterPro"/>
</dbReference>
<dbReference type="Pfam" id="PF20791">
    <property type="entry name" value="Acyl-ACP_TE_C"/>
    <property type="match status" value="1"/>
</dbReference>
<evidence type="ECO:0008006" key="5">
    <source>
        <dbReference type="Google" id="ProtNLM"/>
    </source>
</evidence>
<organism evidence="3 4">
    <name type="scientific">Actinomarinicola tropica</name>
    <dbReference type="NCBI Taxonomy" id="2789776"/>
    <lineage>
        <taxon>Bacteria</taxon>
        <taxon>Bacillati</taxon>
        <taxon>Actinomycetota</taxon>
        <taxon>Acidimicrobiia</taxon>
        <taxon>Acidimicrobiales</taxon>
        <taxon>Iamiaceae</taxon>
        <taxon>Actinomarinicola</taxon>
    </lineage>
</organism>
<proteinExistence type="predicted"/>
<keyword evidence="4" id="KW-1185">Reference proteome</keyword>
<dbReference type="InterPro" id="IPR049427">
    <property type="entry name" value="Acyl-ACP_TE_C"/>
</dbReference>
<dbReference type="KEGG" id="atq:GH723_00585"/>
<dbReference type="EMBL" id="CP045851">
    <property type="protein sequence ID" value="QGG93725.1"/>
    <property type="molecule type" value="Genomic_DNA"/>
</dbReference>
<feature type="domain" description="Acyl-ACP thioesterase N-terminal hotdog" evidence="1">
    <location>
        <begin position="43"/>
        <end position="163"/>
    </location>
</feature>
<evidence type="ECO:0000313" key="3">
    <source>
        <dbReference type="EMBL" id="QGG93725.1"/>
    </source>
</evidence>
<sequence>MWDRRQQICCDTVAMISDQRLAPALDDPDPDDGCVPLPAVGRAFTGRRKVRLGDVSPNGRLRFDALARFAQDVSNDDTVDAGLEDDMAWVVRRTVVEVHTEARFREELELTTFCGGIGSRWAERRVQVRGAEGAEIELATLWVHLDMDTGRPLKLPPQFHELYAEAAGGRKVRAKLRHGDPPADGIEPEAWPLRFSDFDVLDHVNNAVSWAAVEEARAPRRHLRAPVRAEIEYRAPIERGHEVVRLAQDHEGGGLSLWLVDAADHRTVYTSARVLPLPA</sequence>
<dbReference type="Gene3D" id="3.10.129.10">
    <property type="entry name" value="Hotdog Thioesterase"/>
    <property type="match status" value="1"/>
</dbReference>